<dbReference type="RefSeq" id="WP_226174433.1">
    <property type="nucleotide sequence ID" value="NZ_JAJADR010000002.1"/>
</dbReference>
<sequence length="196" mass="21832">MPDWKDPQYLKTGSRRQQRAYAVLAELNIWSVLRCFDPVLAGTIPLGIDGPGSDLDLICEVSPEARPGFRELLQRQYGHLPSFRLRQHVIGGQESVVCNFRYGGEVLEIFGQGLPTARQNAYRHMLVEYAVLQAGGETWRRAVRQLKVQGLKTEPAFAQLLQLAGNPYEALLALEGRSAAELSAWIVSRGELPTSD</sequence>
<keyword evidence="2" id="KW-1185">Reference proteome</keyword>
<protein>
    <submittedName>
        <fullName evidence="1">DUF4269 domain-containing protein</fullName>
    </submittedName>
</protein>
<dbReference type="InterPro" id="IPR025365">
    <property type="entry name" value="DUF4269"/>
</dbReference>
<proteinExistence type="predicted"/>
<comment type="caution">
    <text evidence="1">The sequence shown here is derived from an EMBL/GenBank/DDBJ whole genome shotgun (WGS) entry which is preliminary data.</text>
</comment>
<name>A0ABS8AP21_9BACT</name>
<organism evidence="1 2">
    <name type="scientific">Hymenobacter lucidus</name>
    <dbReference type="NCBI Taxonomy" id="2880930"/>
    <lineage>
        <taxon>Bacteria</taxon>
        <taxon>Pseudomonadati</taxon>
        <taxon>Bacteroidota</taxon>
        <taxon>Cytophagia</taxon>
        <taxon>Cytophagales</taxon>
        <taxon>Hymenobacteraceae</taxon>
        <taxon>Hymenobacter</taxon>
    </lineage>
</organism>
<evidence type="ECO:0000313" key="2">
    <source>
        <dbReference type="Proteomes" id="UP001165296"/>
    </source>
</evidence>
<dbReference type="EMBL" id="JAJADR010000002">
    <property type="protein sequence ID" value="MCB2407962.1"/>
    <property type="molecule type" value="Genomic_DNA"/>
</dbReference>
<gene>
    <name evidence="1" type="ORF">LGH74_08235</name>
</gene>
<dbReference type="Proteomes" id="UP001165296">
    <property type="component" value="Unassembled WGS sequence"/>
</dbReference>
<evidence type="ECO:0000313" key="1">
    <source>
        <dbReference type="EMBL" id="MCB2407962.1"/>
    </source>
</evidence>
<dbReference type="Pfam" id="PF14091">
    <property type="entry name" value="DUF4269"/>
    <property type="match status" value="1"/>
</dbReference>
<accession>A0ABS8AP21</accession>
<reference evidence="1" key="1">
    <citation type="submission" date="2021-10" db="EMBL/GenBank/DDBJ databases">
        <authorList>
            <person name="Dean J.D."/>
            <person name="Kim M.K."/>
            <person name="Newey C.N."/>
            <person name="Stoker T.S."/>
            <person name="Thompson D.W."/>
            <person name="Grose J.H."/>
        </authorList>
    </citation>
    <scope>NUCLEOTIDE SEQUENCE</scope>
    <source>
        <strain evidence="1">BT178</strain>
    </source>
</reference>